<dbReference type="InterPro" id="IPR036249">
    <property type="entry name" value="Thioredoxin-like_sf"/>
</dbReference>
<evidence type="ECO:0000259" key="2">
    <source>
        <dbReference type="Pfam" id="PF00462"/>
    </source>
</evidence>
<evidence type="ECO:0000313" key="3">
    <source>
        <dbReference type="WBParaSite" id="ECPE_0000313101-mRNA-1"/>
    </source>
</evidence>
<dbReference type="InterPro" id="IPR004480">
    <property type="entry name" value="Monothiol_GRX-rel"/>
</dbReference>
<sequence>LRLKDYGSWLKHCGSWIKECRSRLKYFGFWLRDYGSTLKDCGFGLKHDGDRCGFSTLQAQQSGTGTGDASQPASLEVRLRSLINRAPVMLFMKGTPNEPQCGFSRQILELLKSVDAKFDSFDILKDEDVRQGEYKSEENKRSTSGSNNFLFVFRFWDSRQERMHSQSESLGGQPESRETPTEARSKHNLFNPLRYFITCPPRCFF</sequence>
<dbReference type="InterPro" id="IPR002109">
    <property type="entry name" value="Glutaredoxin"/>
</dbReference>
<dbReference type="WBParaSite" id="ECPE_0000313101-mRNA-1">
    <property type="protein sequence ID" value="ECPE_0000313101-mRNA-1"/>
    <property type="gene ID" value="ECPE_0000313101"/>
</dbReference>
<feature type="compositionally biased region" description="Basic and acidic residues" evidence="1">
    <location>
        <begin position="175"/>
        <end position="184"/>
    </location>
</feature>
<dbReference type="GO" id="GO:0005634">
    <property type="term" value="C:nucleus"/>
    <property type="evidence" value="ECO:0007669"/>
    <property type="project" value="TreeGrafter"/>
</dbReference>
<dbReference type="PANTHER" id="PTHR10293">
    <property type="entry name" value="GLUTAREDOXIN FAMILY MEMBER"/>
    <property type="match status" value="1"/>
</dbReference>
<dbReference type="Pfam" id="PF00462">
    <property type="entry name" value="Glutaredoxin"/>
    <property type="match status" value="1"/>
</dbReference>
<feature type="domain" description="Glutaredoxin" evidence="2">
    <location>
        <begin position="88"/>
        <end position="132"/>
    </location>
</feature>
<protein>
    <submittedName>
        <fullName evidence="3">Glutaredoxin domain-containing protein</fullName>
    </submittedName>
</protein>
<accession>A0A183A843</accession>
<dbReference type="SUPFAM" id="SSF52833">
    <property type="entry name" value="Thioredoxin-like"/>
    <property type="match status" value="1"/>
</dbReference>
<feature type="region of interest" description="Disordered" evidence="1">
    <location>
        <begin position="164"/>
        <end position="184"/>
    </location>
</feature>
<dbReference type="GO" id="GO:0005829">
    <property type="term" value="C:cytosol"/>
    <property type="evidence" value="ECO:0007669"/>
    <property type="project" value="TreeGrafter"/>
</dbReference>
<evidence type="ECO:0000256" key="1">
    <source>
        <dbReference type="SAM" id="MobiDB-lite"/>
    </source>
</evidence>
<dbReference type="PANTHER" id="PTHR10293:SF73">
    <property type="entry name" value="GLUTAREDOXIN-3"/>
    <property type="match status" value="1"/>
</dbReference>
<dbReference type="Gene3D" id="3.40.30.10">
    <property type="entry name" value="Glutaredoxin"/>
    <property type="match status" value="1"/>
</dbReference>
<proteinExistence type="predicted"/>
<organism evidence="3">
    <name type="scientific">Echinostoma caproni</name>
    <dbReference type="NCBI Taxonomy" id="27848"/>
    <lineage>
        <taxon>Eukaryota</taxon>
        <taxon>Metazoa</taxon>
        <taxon>Spiralia</taxon>
        <taxon>Lophotrochozoa</taxon>
        <taxon>Platyhelminthes</taxon>
        <taxon>Trematoda</taxon>
        <taxon>Digenea</taxon>
        <taxon>Plagiorchiida</taxon>
        <taxon>Echinostomata</taxon>
        <taxon>Echinostomatoidea</taxon>
        <taxon>Echinostomatidae</taxon>
        <taxon>Echinostoma</taxon>
    </lineage>
</organism>
<reference evidence="3" key="1">
    <citation type="submission" date="2016-06" db="UniProtKB">
        <authorList>
            <consortium name="WormBaseParasite"/>
        </authorList>
    </citation>
    <scope>IDENTIFICATION</scope>
</reference>
<name>A0A183A843_9TREM</name>
<dbReference type="GO" id="GO:0006879">
    <property type="term" value="P:intracellular iron ion homeostasis"/>
    <property type="evidence" value="ECO:0007669"/>
    <property type="project" value="TreeGrafter"/>
</dbReference>
<dbReference type="AlphaFoldDB" id="A0A183A843"/>
<dbReference type="PROSITE" id="PS51354">
    <property type="entry name" value="GLUTAREDOXIN_2"/>
    <property type="match status" value="1"/>
</dbReference>